<evidence type="ECO:0000313" key="3">
    <source>
        <dbReference type="Proteomes" id="UP000295493"/>
    </source>
</evidence>
<feature type="transmembrane region" description="Helical" evidence="1">
    <location>
        <begin position="23"/>
        <end position="46"/>
    </location>
</feature>
<keyword evidence="1" id="KW-0472">Membrane</keyword>
<dbReference type="RefSeq" id="WP_133495048.1">
    <property type="nucleotide sequence ID" value="NZ_BMLU01000003.1"/>
</dbReference>
<dbReference type="Proteomes" id="UP000295493">
    <property type="component" value="Unassembled WGS sequence"/>
</dbReference>
<dbReference type="AlphaFoldDB" id="A0A4R6FSB6"/>
<proteinExistence type="predicted"/>
<evidence type="ECO:0000313" key="2">
    <source>
        <dbReference type="EMBL" id="TDN84679.1"/>
    </source>
</evidence>
<protein>
    <submittedName>
        <fullName evidence="2">Uncharacterized membrane protein YhaH (DUF805 family)</fullName>
    </submittedName>
</protein>
<gene>
    <name evidence="2" type="ORF">EV664_103327</name>
</gene>
<organism evidence="2 3">
    <name type="scientific">Stakelama pacifica</name>
    <dbReference type="NCBI Taxonomy" id="517720"/>
    <lineage>
        <taxon>Bacteria</taxon>
        <taxon>Pseudomonadati</taxon>
        <taxon>Pseudomonadota</taxon>
        <taxon>Alphaproteobacteria</taxon>
        <taxon>Sphingomonadales</taxon>
        <taxon>Sphingomonadaceae</taxon>
        <taxon>Stakelama</taxon>
    </lineage>
</organism>
<comment type="caution">
    <text evidence="2">The sequence shown here is derived from an EMBL/GenBank/DDBJ whole genome shotgun (WGS) entry which is preliminary data.</text>
</comment>
<dbReference type="EMBL" id="SNWD01000003">
    <property type="protein sequence ID" value="TDN84679.1"/>
    <property type="molecule type" value="Genomic_DNA"/>
</dbReference>
<keyword evidence="1" id="KW-1133">Transmembrane helix</keyword>
<name>A0A4R6FSB6_9SPHN</name>
<dbReference type="PANTHER" id="PTHR34980">
    <property type="entry name" value="INNER MEMBRANE PROTEIN-RELATED-RELATED"/>
    <property type="match status" value="1"/>
</dbReference>
<dbReference type="PANTHER" id="PTHR34980:SF2">
    <property type="entry name" value="INNER MEMBRANE PROTEIN YHAH-RELATED"/>
    <property type="match status" value="1"/>
</dbReference>
<feature type="transmembrane region" description="Helical" evidence="1">
    <location>
        <begin position="58"/>
        <end position="80"/>
    </location>
</feature>
<keyword evidence="3" id="KW-1185">Reference proteome</keyword>
<dbReference type="Pfam" id="PF05656">
    <property type="entry name" value="DUF805"/>
    <property type="match status" value="1"/>
</dbReference>
<evidence type="ECO:0000256" key="1">
    <source>
        <dbReference type="SAM" id="Phobius"/>
    </source>
</evidence>
<dbReference type="InterPro" id="IPR008523">
    <property type="entry name" value="DUF805"/>
</dbReference>
<reference evidence="2 3" key="1">
    <citation type="submission" date="2019-03" db="EMBL/GenBank/DDBJ databases">
        <title>Genomic Encyclopedia of Type Strains, Phase IV (KMG-IV): sequencing the most valuable type-strain genomes for metagenomic binning, comparative biology and taxonomic classification.</title>
        <authorList>
            <person name="Goeker M."/>
        </authorList>
    </citation>
    <scope>NUCLEOTIDE SEQUENCE [LARGE SCALE GENOMIC DNA]</scope>
    <source>
        <strain evidence="2 3">DSM 25059</strain>
    </source>
</reference>
<feature type="transmembrane region" description="Helical" evidence="1">
    <location>
        <begin position="92"/>
        <end position="113"/>
    </location>
</feature>
<accession>A0A4R6FSB6</accession>
<dbReference type="OrthoDB" id="9812349at2"/>
<dbReference type="GO" id="GO:0005886">
    <property type="term" value="C:plasma membrane"/>
    <property type="evidence" value="ECO:0007669"/>
    <property type="project" value="TreeGrafter"/>
</dbReference>
<keyword evidence="1" id="KW-0812">Transmembrane</keyword>
<sequence length="140" mass="15813">MYWMTLPVKRYFQMSGRSRRKEYWMFWLFTILVGIVAGILDTLLGFGSLDSTSSSASWTYSGPISSLCSLFFLIPSVTVAARRLHDSDRSAWWLLLLLIPLLGWFVLFIFMVMDGTRGANRFGPDPKDPAGGNDAQEVFG</sequence>